<organism evidence="6 7">
    <name type="scientific">Streptomyces luteoverticillatus</name>
    <name type="common">Streptoverticillium luteoverticillatus</name>
    <dbReference type="NCBI Taxonomy" id="66425"/>
    <lineage>
        <taxon>Bacteria</taxon>
        <taxon>Bacillati</taxon>
        <taxon>Actinomycetota</taxon>
        <taxon>Actinomycetes</taxon>
        <taxon>Kitasatosporales</taxon>
        <taxon>Streptomycetaceae</taxon>
        <taxon>Streptomyces</taxon>
    </lineage>
</organism>
<dbReference type="Gene3D" id="3.40.50.1100">
    <property type="match status" value="2"/>
</dbReference>
<dbReference type="NCBIfam" id="TIGR03945">
    <property type="entry name" value="PLP_SbnA_fam"/>
    <property type="match status" value="1"/>
</dbReference>
<reference evidence="6 7" key="1">
    <citation type="submission" date="2018-12" db="EMBL/GenBank/DDBJ databases">
        <title>The whole draft genome of Streptomyce luteoverticillatus CGMCC 15060.</title>
        <authorList>
            <person name="Feng Z."/>
            <person name="Chen G."/>
            <person name="Zhang J."/>
            <person name="Zhu H."/>
            <person name="Yu X."/>
            <person name="Zhang W."/>
            <person name="Zhang X."/>
        </authorList>
    </citation>
    <scope>NUCLEOTIDE SEQUENCE [LARGE SCALE GENOMIC DNA]</scope>
    <source>
        <strain evidence="6 7">CGMCC 15060</strain>
    </source>
</reference>
<dbReference type="RefSeq" id="WP_126912994.1">
    <property type="nucleotide sequence ID" value="NZ_CP034587.1"/>
</dbReference>
<dbReference type="GO" id="GO:1901605">
    <property type="term" value="P:alpha-amino acid metabolic process"/>
    <property type="evidence" value="ECO:0007669"/>
    <property type="project" value="UniProtKB-ARBA"/>
</dbReference>
<feature type="domain" description="Tryptophan synthase beta chain-like PALP" evidence="5">
    <location>
        <begin position="23"/>
        <end position="292"/>
    </location>
</feature>
<dbReference type="GO" id="GO:0016740">
    <property type="term" value="F:transferase activity"/>
    <property type="evidence" value="ECO:0007669"/>
    <property type="project" value="UniProtKB-KW"/>
</dbReference>
<evidence type="ECO:0000256" key="1">
    <source>
        <dbReference type="ARBA" id="ARBA00001933"/>
    </source>
</evidence>
<dbReference type="Pfam" id="PF00291">
    <property type="entry name" value="PALP"/>
    <property type="match status" value="1"/>
</dbReference>
<evidence type="ECO:0000256" key="3">
    <source>
        <dbReference type="ARBA" id="ARBA00022679"/>
    </source>
</evidence>
<dbReference type="InterPro" id="IPR050214">
    <property type="entry name" value="Cys_Synth/Cystath_Beta-Synth"/>
</dbReference>
<proteinExistence type="predicted"/>
<dbReference type="PANTHER" id="PTHR10314">
    <property type="entry name" value="CYSTATHIONINE BETA-SYNTHASE"/>
    <property type="match status" value="1"/>
</dbReference>
<protein>
    <submittedName>
        <fullName evidence="6">2,3-diaminopropionate biosynthesis protein SbnA</fullName>
    </submittedName>
</protein>
<keyword evidence="4" id="KW-0663">Pyridoxal phosphate</keyword>
<dbReference type="Proteomes" id="UP000267900">
    <property type="component" value="Chromosome"/>
</dbReference>
<keyword evidence="7" id="KW-1185">Reference proteome</keyword>
<dbReference type="OrthoDB" id="5176350at2"/>
<comment type="subunit">
    <text evidence="2">Homodimer.</text>
</comment>
<dbReference type="EMBL" id="CP034587">
    <property type="protein sequence ID" value="AZQ70429.1"/>
    <property type="molecule type" value="Genomic_DNA"/>
</dbReference>
<gene>
    <name evidence="6" type="primary">sbnA</name>
    <name evidence="6" type="ORF">EKH77_03655</name>
</gene>
<dbReference type="CDD" id="cd01561">
    <property type="entry name" value="CBS_like"/>
    <property type="match status" value="1"/>
</dbReference>
<dbReference type="AlphaFoldDB" id="A0A3Q9FU84"/>
<comment type="cofactor">
    <cofactor evidence="1">
        <name>pyridoxal 5'-phosphate</name>
        <dbReference type="ChEBI" id="CHEBI:597326"/>
    </cofactor>
</comment>
<evidence type="ECO:0000313" key="6">
    <source>
        <dbReference type="EMBL" id="AZQ70429.1"/>
    </source>
</evidence>
<evidence type="ECO:0000259" key="5">
    <source>
        <dbReference type="Pfam" id="PF00291"/>
    </source>
</evidence>
<evidence type="ECO:0000256" key="4">
    <source>
        <dbReference type="ARBA" id="ARBA00022898"/>
    </source>
</evidence>
<keyword evidence="3" id="KW-0808">Transferase</keyword>
<name>A0A3Q9FU84_STRLT</name>
<evidence type="ECO:0000313" key="7">
    <source>
        <dbReference type="Proteomes" id="UP000267900"/>
    </source>
</evidence>
<dbReference type="InterPro" id="IPR036052">
    <property type="entry name" value="TrpB-like_PALP_sf"/>
</dbReference>
<evidence type="ECO:0000256" key="2">
    <source>
        <dbReference type="ARBA" id="ARBA00011738"/>
    </source>
</evidence>
<dbReference type="SUPFAM" id="SSF53686">
    <property type="entry name" value="Tryptophan synthase beta subunit-like PLP-dependent enzymes"/>
    <property type="match status" value="1"/>
</dbReference>
<sequence>MIYQRACDIVTDEVFLELDGFLPGSHLFLKLEGMNPAGSVKLKSALGMVEDAERNGVLWPGGRIVESSSGSLGIALSVIAAARGYHFTCVTDPNISPQSLALIQALGAEVVQVTRRDDNGGYLGTRIARIREMTEADPGLVWLNQYANPANAQAHARRTATSILKNIGHVDVLLVGAGTTGTLMGCTRHFRTYSPWTRIVAVDTTGSVTFGGPPGPRYIPGLGTSRRPELCRPDRVDEVVLVDEPDAVRMCRRLAREHGLPVGGSTGSVLAALESIADRIPAGSRVVALSPDMGDRYIRTIYDDMWVADTFGTGVLEAPGAQPVAV</sequence>
<dbReference type="InterPro" id="IPR001926">
    <property type="entry name" value="TrpB-like_PALP"/>
</dbReference>
<dbReference type="InterPro" id="IPR023927">
    <property type="entry name" value="SbnA"/>
</dbReference>
<accession>A0A3Q9FU84</accession>